<feature type="coiled-coil region" evidence="4">
    <location>
        <begin position="4"/>
        <end position="31"/>
    </location>
</feature>
<evidence type="ECO:0000313" key="7">
    <source>
        <dbReference type="Proteomes" id="UP001215151"/>
    </source>
</evidence>
<dbReference type="PANTHER" id="PTHR44489">
    <property type="match status" value="1"/>
</dbReference>
<dbReference type="AlphaFoldDB" id="A0AAD7X7U7"/>
<dbReference type="InterPro" id="IPR020472">
    <property type="entry name" value="WD40_PAC1"/>
</dbReference>
<dbReference type="Proteomes" id="UP001215151">
    <property type="component" value="Unassembled WGS sequence"/>
</dbReference>
<dbReference type="InterPro" id="IPR036322">
    <property type="entry name" value="WD40_repeat_dom_sf"/>
</dbReference>
<dbReference type="InterPro" id="IPR015943">
    <property type="entry name" value="WD40/YVTN_repeat-like_dom_sf"/>
</dbReference>
<organism evidence="6 7">
    <name type="scientific">Trametes cubensis</name>
    <dbReference type="NCBI Taxonomy" id="1111947"/>
    <lineage>
        <taxon>Eukaryota</taxon>
        <taxon>Fungi</taxon>
        <taxon>Dikarya</taxon>
        <taxon>Basidiomycota</taxon>
        <taxon>Agaricomycotina</taxon>
        <taxon>Agaricomycetes</taxon>
        <taxon>Polyporales</taxon>
        <taxon>Polyporaceae</taxon>
        <taxon>Trametes</taxon>
    </lineage>
</organism>
<dbReference type="PROSITE" id="PS50082">
    <property type="entry name" value="WD_REPEATS_2"/>
    <property type="match status" value="2"/>
</dbReference>
<comment type="caution">
    <text evidence="6">The sequence shown here is derived from an EMBL/GenBank/DDBJ whole genome shotgun (WGS) entry which is preliminary data.</text>
</comment>
<feature type="repeat" description="WD" evidence="3">
    <location>
        <begin position="75"/>
        <end position="122"/>
    </location>
</feature>
<dbReference type="PROSITE" id="PS50294">
    <property type="entry name" value="WD_REPEATS_REGION"/>
    <property type="match status" value="2"/>
</dbReference>
<dbReference type="InterPro" id="IPR019775">
    <property type="entry name" value="WD40_repeat_CS"/>
</dbReference>
<evidence type="ECO:0000256" key="2">
    <source>
        <dbReference type="ARBA" id="ARBA00022737"/>
    </source>
</evidence>
<dbReference type="InterPro" id="IPR044715">
    <property type="entry name" value="WDR86-like"/>
</dbReference>
<feature type="compositionally biased region" description="Low complexity" evidence="5">
    <location>
        <begin position="267"/>
        <end position="283"/>
    </location>
</feature>
<proteinExistence type="predicted"/>
<gene>
    <name evidence="6" type="ORF">ONZ51_g8848</name>
</gene>
<keyword evidence="1 3" id="KW-0853">WD repeat</keyword>
<keyword evidence="7" id="KW-1185">Reference proteome</keyword>
<feature type="region of interest" description="Disordered" evidence="5">
    <location>
        <begin position="384"/>
        <end position="434"/>
    </location>
</feature>
<dbReference type="InterPro" id="IPR001680">
    <property type="entry name" value="WD40_rpt"/>
</dbReference>
<dbReference type="SMART" id="SM00320">
    <property type="entry name" value="WD40"/>
    <property type="match status" value="5"/>
</dbReference>
<protein>
    <recommendedName>
        <fullName evidence="8">WD40 repeat-like protein</fullName>
    </recommendedName>
</protein>
<sequence>MQPADKSNLLRSEAELQLEKARKDKAERTKDVGSPIEIAGKALAIQVRGNVAWIAENTTVIRKLDLETGKTLQLFKGHTAPVTSLAFVDRTPGSGKEDLLITGSWDQTIRVWDVEASIATKELVSTTSAHSDFVKALLVIPSLRLLVSSGSDKIVRFWDLSTVADGQPLTSVGSLTDHTRPVESLDARATSDTSAVLYTADTMGVIKVWDIKKDDGTPPRWQSTLVEELKHHRTRVNDMKHGNGQLWTASTDETVQVVPHPAPPPASASASTSPSSAASNPAASKPPPPIQHPAAVRALLPLGLTPLAEPYLLTGAGDVIRVYDVSSPEEPELLAEVDAHWHDVTALRLWMRRSAVEGPPGAVKVEPWIVSASLDGTIRRWRLSELLQPPPPPPVKKVEKKEKPPQAQAAPEATLPSGMTEEEERELAELMDED</sequence>
<evidence type="ECO:0000256" key="4">
    <source>
        <dbReference type="SAM" id="Coils"/>
    </source>
</evidence>
<dbReference type="PROSITE" id="PS00678">
    <property type="entry name" value="WD_REPEATS_1"/>
    <property type="match status" value="2"/>
</dbReference>
<evidence type="ECO:0000313" key="6">
    <source>
        <dbReference type="EMBL" id="KAJ8469656.1"/>
    </source>
</evidence>
<dbReference type="PRINTS" id="PR00320">
    <property type="entry name" value="GPROTEINBRPT"/>
</dbReference>
<evidence type="ECO:0000256" key="3">
    <source>
        <dbReference type="PROSITE-ProRule" id="PRU00221"/>
    </source>
</evidence>
<feature type="repeat" description="WD" evidence="3">
    <location>
        <begin position="127"/>
        <end position="162"/>
    </location>
</feature>
<reference evidence="6" key="1">
    <citation type="submission" date="2022-11" db="EMBL/GenBank/DDBJ databases">
        <title>Genome Sequence of Cubamyces cubensis.</title>
        <authorList>
            <person name="Buettner E."/>
        </authorList>
    </citation>
    <scope>NUCLEOTIDE SEQUENCE</scope>
    <source>
        <strain evidence="6">MPL-01</strain>
    </source>
</reference>
<evidence type="ECO:0008006" key="8">
    <source>
        <dbReference type="Google" id="ProtNLM"/>
    </source>
</evidence>
<evidence type="ECO:0000256" key="1">
    <source>
        <dbReference type="ARBA" id="ARBA00022574"/>
    </source>
</evidence>
<keyword evidence="2" id="KW-0677">Repeat</keyword>
<dbReference type="Pfam" id="PF00400">
    <property type="entry name" value="WD40"/>
    <property type="match status" value="2"/>
</dbReference>
<feature type="compositionally biased region" description="Acidic residues" evidence="5">
    <location>
        <begin position="420"/>
        <end position="434"/>
    </location>
</feature>
<accession>A0AAD7X7U7</accession>
<dbReference type="EMBL" id="JAPEVG010000280">
    <property type="protein sequence ID" value="KAJ8469656.1"/>
    <property type="molecule type" value="Genomic_DNA"/>
</dbReference>
<feature type="region of interest" description="Disordered" evidence="5">
    <location>
        <begin position="256"/>
        <end position="290"/>
    </location>
</feature>
<keyword evidence="4" id="KW-0175">Coiled coil</keyword>
<dbReference type="SUPFAM" id="SSF50978">
    <property type="entry name" value="WD40 repeat-like"/>
    <property type="match status" value="1"/>
</dbReference>
<name>A0AAD7X7U7_9APHY</name>
<dbReference type="Gene3D" id="2.130.10.10">
    <property type="entry name" value="YVTN repeat-like/Quinoprotein amine dehydrogenase"/>
    <property type="match status" value="2"/>
</dbReference>
<evidence type="ECO:0000256" key="5">
    <source>
        <dbReference type="SAM" id="MobiDB-lite"/>
    </source>
</evidence>
<dbReference type="PANTHER" id="PTHR44489:SF11">
    <property type="entry name" value="WD REPEAT DOMAIN 86"/>
    <property type="match status" value="1"/>
</dbReference>